<dbReference type="CDD" id="cd07302">
    <property type="entry name" value="CHD"/>
    <property type="match status" value="1"/>
</dbReference>
<proteinExistence type="inferred from homology"/>
<keyword evidence="10" id="KW-1185">Reference proteome</keyword>
<dbReference type="SUPFAM" id="SSF55073">
    <property type="entry name" value="Nucleotide cyclase"/>
    <property type="match status" value="1"/>
</dbReference>
<dbReference type="InterPro" id="IPR001054">
    <property type="entry name" value="A/G_cyclase"/>
</dbReference>
<keyword evidence="4" id="KW-1133">Transmembrane helix</keyword>
<organism evidence="9 10">
    <name type="scientific">Tegillarca granosa</name>
    <name type="common">Malaysian cockle</name>
    <name type="synonym">Anadara granosa</name>
    <dbReference type="NCBI Taxonomy" id="220873"/>
    <lineage>
        <taxon>Eukaryota</taxon>
        <taxon>Metazoa</taxon>
        <taxon>Spiralia</taxon>
        <taxon>Lophotrochozoa</taxon>
        <taxon>Mollusca</taxon>
        <taxon>Bivalvia</taxon>
        <taxon>Autobranchia</taxon>
        <taxon>Pteriomorphia</taxon>
        <taxon>Arcoida</taxon>
        <taxon>Arcoidea</taxon>
        <taxon>Arcidae</taxon>
        <taxon>Tegillarca</taxon>
    </lineage>
</organism>
<name>A0ABQ9DZJ4_TEGGR</name>
<accession>A0ABQ9DZJ4</accession>
<evidence type="ECO:0000259" key="8">
    <source>
        <dbReference type="PROSITE" id="PS50125"/>
    </source>
</evidence>
<dbReference type="InterPro" id="IPR029787">
    <property type="entry name" value="Nucleotide_cyclase"/>
</dbReference>
<evidence type="ECO:0000313" key="9">
    <source>
        <dbReference type="EMBL" id="KAJ8298673.1"/>
    </source>
</evidence>
<evidence type="ECO:0000256" key="1">
    <source>
        <dbReference type="ARBA" id="ARBA00004370"/>
    </source>
</evidence>
<evidence type="ECO:0000256" key="6">
    <source>
        <dbReference type="ARBA" id="ARBA00023239"/>
    </source>
</evidence>
<evidence type="ECO:0000256" key="5">
    <source>
        <dbReference type="ARBA" id="ARBA00023136"/>
    </source>
</evidence>
<dbReference type="PANTHER" id="PTHR11920:SF501">
    <property type="entry name" value="GUANYLATE CYCLASE 32E"/>
    <property type="match status" value="1"/>
</dbReference>
<gene>
    <name evidence="9" type="ORF">KUTeg_022733</name>
</gene>
<evidence type="ECO:0000256" key="7">
    <source>
        <dbReference type="RuleBase" id="RU000405"/>
    </source>
</evidence>
<feature type="domain" description="Guanylate cyclase" evidence="8">
    <location>
        <begin position="1"/>
        <end position="91"/>
    </location>
</feature>
<dbReference type="Gene3D" id="3.30.70.1230">
    <property type="entry name" value="Nucleotide cyclase"/>
    <property type="match status" value="1"/>
</dbReference>
<dbReference type="PANTHER" id="PTHR11920">
    <property type="entry name" value="GUANYLYL CYCLASE"/>
    <property type="match status" value="1"/>
</dbReference>
<evidence type="ECO:0000256" key="4">
    <source>
        <dbReference type="ARBA" id="ARBA00022989"/>
    </source>
</evidence>
<dbReference type="PROSITE" id="PS50125">
    <property type="entry name" value="GUANYLATE_CYCLASE_2"/>
    <property type="match status" value="1"/>
</dbReference>
<dbReference type="SMART" id="SM00044">
    <property type="entry name" value="CYCc"/>
    <property type="match status" value="1"/>
</dbReference>
<dbReference type="InterPro" id="IPR018297">
    <property type="entry name" value="A/G_cyclase_CS"/>
</dbReference>
<dbReference type="Proteomes" id="UP001217089">
    <property type="component" value="Unassembled WGS sequence"/>
</dbReference>
<dbReference type="PROSITE" id="PS00452">
    <property type="entry name" value="GUANYLATE_CYCLASE_1"/>
    <property type="match status" value="1"/>
</dbReference>
<evidence type="ECO:0000313" key="10">
    <source>
        <dbReference type="Proteomes" id="UP001217089"/>
    </source>
</evidence>
<keyword evidence="5" id="KW-0472">Membrane</keyword>
<comment type="subcellular location">
    <subcellularLocation>
        <location evidence="1">Membrane</location>
    </subcellularLocation>
</comment>
<dbReference type="Pfam" id="PF00211">
    <property type="entry name" value="Guanylate_cyc"/>
    <property type="match status" value="1"/>
</dbReference>
<keyword evidence="6 7" id="KW-0456">Lyase</keyword>
<keyword evidence="2" id="KW-0812">Transmembrane</keyword>
<dbReference type="InterPro" id="IPR050401">
    <property type="entry name" value="Cyclic_nucleotide_synthase"/>
</dbReference>
<reference evidence="9 10" key="1">
    <citation type="submission" date="2022-12" db="EMBL/GenBank/DDBJ databases">
        <title>Chromosome-level genome of Tegillarca granosa.</title>
        <authorList>
            <person name="Kim J."/>
        </authorList>
    </citation>
    <scope>NUCLEOTIDE SEQUENCE [LARGE SCALE GENOMIC DNA]</scope>
    <source>
        <strain evidence="9">Teg-2019</strain>
        <tissue evidence="9">Adductor muscle</tissue>
    </source>
</reference>
<evidence type="ECO:0000256" key="2">
    <source>
        <dbReference type="ARBA" id="ARBA00022692"/>
    </source>
</evidence>
<comment type="similarity">
    <text evidence="7">Belongs to the adenylyl cyclase class-4/guanylyl cyclase family.</text>
</comment>
<keyword evidence="3" id="KW-0547">Nucleotide-binding</keyword>
<sequence>MFKVETIGDAYMIVSGLPERNGNKHVAEISAVAIKLRDKIVSDFKIPHLPEKRLQIRIGLHTGPVVAGVVGLTMPRYCLFGDTVNTASRMESNGQGTIKLIF</sequence>
<dbReference type="EMBL" id="JARBDR010000921">
    <property type="protein sequence ID" value="KAJ8298673.1"/>
    <property type="molecule type" value="Genomic_DNA"/>
</dbReference>
<evidence type="ECO:0000256" key="3">
    <source>
        <dbReference type="ARBA" id="ARBA00022741"/>
    </source>
</evidence>
<protein>
    <recommendedName>
        <fullName evidence="8">Guanylate cyclase domain-containing protein</fullName>
    </recommendedName>
</protein>
<comment type="caution">
    <text evidence="9">The sequence shown here is derived from an EMBL/GenBank/DDBJ whole genome shotgun (WGS) entry which is preliminary data.</text>
</comment>